<keyword evidence="2" id="KW-0614">Plasmid</keyword>
<feature type="compositionally biased region" description="Basic and acidic residues" evidence="1">
    <location>
        <begin position="26"/>
        <end position="45"/>
    </location>
</feature>
<evidence type="ECO:0000313" key="3">
    <source>
        <dbReference type="Proteomes" id="UP000281170"/>
    </source>
</evidence>
<proteinExistence type="predicted"/>
<dbReference type="RefSeq" id="WP_157058194.1">
    <property type="nucleotide sequence ID" value="NZ_CAAAHS010000009.1"/>
</dbReference>
<reference evidence="2 3" key="1">
    <citation type="submission" date="2018-12" db="EMBL/GenBank/DDBJ databases">
        <authorList>
            <consortium name="Pathogen Informatics"/>
        </authorList>
    </citation>
    <scope>NUCLEOTIDE SEQUENCE [LARGE SCALE GENOMIC DNA]</scope>
    <source>
        <strain evidence="2 3">NCTC12735</strain>
        <plasmid evidence="3">13</plasmid>
    </source>
</reference>
<feature type="compositionally biased region" description="Polar residues" evidence="1">
    <location>
        <begin position="13"/>
        <end position="24"/>
    </location>
</feature>
<accession>A0A3S4WHF8</accession>
<feature type="compositionally biased region" description="Basic and acidic residues" evidence="1">
    <location>
        <begin position="1"/>
        <end position="11"/>
    </location>
</feature>
<geneLocation type="plasmid" evidence="2 3">
    <name>13</name>
</geneLocation>
<evidence type="ECO:0000256" key="1">
    <source>
        <dbReference type="SAM" id="MobiDB-lite"/>
    </source>
</evidence>
<gene>
    <name evidence="2" type="ORF">NCTC12735_01038</name>
</gene>
<feature type="region of interest" description="Disordered" evidence="1">
    <location>
        <begin position="1"/>
        <end position="45"/>
    </location>
</feature>
<dbReference type="EMBL" id="LR134422">
    <property type="protein sequence ID" value="VEH85408.1"/>
    <property type="molecule type" value="Genomic_DNA"/>
</dbReference>
<sequence>MPYSSKNEKKKNSIPNDDSSNPGNKYQEKNQKPKNIEKPGLKEKK</sequence>
<organism evidence="2 3">
    <name type="scientific">Legionella adelaidensis</name>
    <dbReference type="NCBI Taxonomy" id="45056"/>
    <lineage>
        <taxon>Bacteria</taxon>
        <taxon>Pseudomonadati</taxon>
        <taxon>Pseudomonadota</taxon>
        <taxon>Gammaproteobacteria</taxon>
        <taxon>Legionellales</taxon>
        <taxon>Legionellaceae</taxon>
        <taxon>Legionella</taxon>
    </lineage>
</organism>
<dbReference type="Proteomes" id="UP000281170">
    <property type="component" value="Plasmid 13"/>
</dbReference>
<dbReference type="KEGG" id="ladl:NCTC12735_01038"/>
<name>A0A3S4WHF8_9GAMM</name>
<evidence type="ECO:0000313" key="2">
    <source>
        <dbReference type="EMBL" id="VEH85408.1"/>
    </source>
</evidence>
<protein>
    <submittedName>
        <fullName evidence="2">Uncharacterized protein</fullName>
    </submittedName>
</protein>
<dbReference type="AlphaFoldDB" id="A0A3S4WHF8"/>